<dbReference type="OrthoDB" id="8592441at2"/>
<keyword evidence="4" id="KW-1185">Reference proteome</keyword>
<sequence>MAAALADPRQDKDIKVKVQVAGENVIVDVILSVPATRQEVWVVLTDFEHMADFVSNLKESKVVSISGDTLKIFQRGSATYGPISFPFESTREIRLIPFDKIWSHMISGNMRKMEGTTQLIDEGGQTQIIYHTDTIQEYWIPPIVGKTFIEHEIREQFYEMRNEIVRRKRASASSKPTRSSARGI</sequence>
<evidence type="ECO:0000313" key="3">
    <source>
        <dbReference type="EMBL" id="ARO89141.1"/>
    </source>
</evidence>
<dbReference type="SUPFAM" id="SSF55961">
    <property type="entry name" value="Bet v1-like"/>
    <property type="match status" value="1"/>
</dbReference>
<dbReference type="InterPro" id="IPR023393">
    <property type="entry name" value="START-like_dom_sf"/>
</dbReference>
<dbReference type="InterPro" id="IPR005031">
    <property type="entry name" value="COQ10_START"/>
</dbReference>
<accession>A0A1W6STK8</accession>
<dbReference type="RefSeq" id="WP_004177381.1">
    <property type="nucleotide sequence ID" value="NZ_CP021106.3"/>
</dbReference>
<feature type="domain" description="Coenzyme Q-binding protein COQ10 START" evidence="2">
    <location>
        <begin position="33"/>
        <end position="130"/>
    </location>
</feature>
<name>A0A1W6STK8_9PROT</name>
<dbReference type="Proteomes" id="UP000012179">
    <property type="component" value="Chromosome"/>
</dbReference>
<dbReference type="EMBL" id="CP021106">
    <property type="protein sequence ID" value="ARO89141.1"/>
    <property type="molecule type" value="Genomic_DNA"/>
</dbReference>
<evidence type="ECO:0000256" key="1">
    <source>
        <dbReference type="ARBA" id="ARBA00008918"/>
    </source>
</evidence>
<dbReference type="Pfam" id="PF03364">
    <property type="entry name" value="Polyketide_cyc"/>
    <property type="match status" value="1"/>
</dbReference>
<proteinExistence type="inferred from homology"/>
<evidence type="ECO:0000259" key="2">
    <source>
        <dbReference type="Pfam" id="PF03364"/>
    </source>
</evidence>
<reference evidence="3 4" key="1">
    <citation type="journal article" date="2015" name="Int. J. Syst. Evol. Microbiol.">
        <title>Nitrosospira lacus sp. nov., a psychrotolerant, ammonia-oxidizing bacterium from sandy lake sediment.</title>
        <authorList>
            <person name="Urakawa H."/>
            <person name="Garcia J.C."/>
            <person name="Nielsen J.L."/>
            <person name="Le V.Q."/>
            <person name="Kozlowski J.A."/>
            <person name="Stein L.Y."/>
            <person name="Lim C.K."/>
            <person name="Pommerening-Roser A."/>
            <person name="Martens-Habbena W."/>
            <person name="Stahl D.A."/>
            <person name="Klotz M.G."/>
        </authorList>
    </citation>
    <scope>NUCLEOTIDE SEQUENCE [LARGE SCALE GENOMIC DNA]</scope>
    <source>
        <strain evidence="3 4">APG3</strain>
    </source>
</reference>
<dbReference type="eggNOG" id="COG3427">
    <property type="taxonomic scope" value="Bacteria"/>
</dbReference>
<dbReference type="AlphaFoldDB" id="A0A1W6STK8"/>
<protein>
    <recommendedName>
        <fullName evidence="2">Coenzyme Q-binding protein COQ10 START domain-containing protein</fullName>
    </recommendedName>
</protein>
<organism evidence="3 4">
    <name type="scientific">Nitrosospira lacus</name>
    <dbReference type="NCBI Taxonomy" id="1288494"/>
    <lineage>
        <taxon>Bacteria</taxon>
        <taxon>Pseudomonadati</taxon>
        <taxon>Pseudomonadota</taxon>
        <taxon>Betaproteobacteria</taxon>
        <taxon>Nitrosomonadales</taxon>
        <taxon>Nitrosomonadaceae</taxon>
        <taxon>Nitrosospira</taxon>
    </lineage>
</organism>
<gene>
    <name evidence="3" type="ORF">EBAPG3_012920</name>
</gene>
<dbReference type="KEGG" id="nlc:EBAPG3_012920"/>
<evidence type="ECO:0000313" key="4">
    <source>
        <dbReference type="Proteomes" id="UP000012179"/>
    </source>
</evidence>
<comment type="similarity">
    <text evidence="1">Belongs to the ribosome association toxin RatA family.</text>
</comment>
<dbReference type="Gene3D" id="3.30.530.20">
    <property type="match status" value="1"/>
</dbReference>